<organism evidence="2 3">
    <name type="scientific">Nocardia amamiensis</name>
    <dbReference type="NCBI Taxonomy" id="404578"/>
    <lineage>
        <taxon>Bacteria</taxon>
        <taxon>Bacillati</taxon>
        <taxon>Actinomycetota</taxon>
        <taxon>Actinomycetes</taxon>
        <taxon>Mycobacteriales</taxon>
        <taxon>Nocardiaceae</taxon>
        <taxon>Nocardia</taxon>
    </lineage>
</organism>
<feature type="transmembrane region" description="Helical" evidence="1">
    <location>
        <begin position="40"/>
        <end position="62"/>
    </location>
</feature>
<keyword evidence="1" id="KW-1133">Transmembrane helix</keyword>
<evidence type="ECO:0008006" key="4">
    <source>
        <dbReference type="Google" id="ProtNLM"/>
    </source>
</evidence>
<evidence type="ECO:0000313" key="3">
    <source>
        <dbReference type="Proteomes" id="UP000702209"/>
    </source>
</evidence>
<accession>A0ABS0CTE2</accession>
<keyword evidence="3" id="KW-1185">Reference proteome</keyword>
<dbReference type="RefSeq" id="WP_195129318.1">
    <property type="nucleotide sequence ID" value="NZ_JADLQX010000006.1"/>
</dbReference>
<dbReference type="EMBL" id="JADLQX010000006">
    <property type="protein sequence ID" value="MBF6298018.1"/>
    <property type="molecule type" value="Genomic_DNA"/>
</dbReference>
<proteinExistence type="predicted"/>
<evidence type="ECO:0000256" key="1">
    <source>
        <dbReference type="SAM" id="Phobius"/>
    </source>
</evidence>
<name>A0ABS0CTE2_9NOCA</name>
<keyword evidence="1" id="KW-0812">Transmembrane</keyword>
<feature type="transmembrane region" description="Helical" evidence="1">
    <location>
        <begin position="17"/>
        <end position="34"/>
    </location>
</feature>
<keyword evidence="1" id="KW-0472">Membrane</keyword>
<protein>
    <recommendedName>
        <fullName evidence="4">DUF3093 domain-containing protein</fullName>
    </recommendedName>
</protein>
<reference evidence="2 3" key="1">
    <citation type="submission" date="2020-10" db="EMBL/GenBank/DDBJ databases">
        <title>Identification of Nocardia species via Next-generation sequencing and recognition of intraspecies genetic diversity.</title>
        <authorList>
            <person name="Li P."/>
            <person name="Li P."/>
            <person name="Lu B."/>
        </authorList>
    </citation>
    <scope>NUCLEOTIDE SEQUENCE [LARGE SCALE GENOMIC DNA]</scope>
    <source>
        <strain evidence="2 3">BJ06-0157</strain>
    </source>
</reference>
<gene>
    <name evidence="2" type="ORF">IU459_10715</name>
</gene>
<sequence>MSAATVLFAEPGARWRAVFYGPILCLVILVLELVTGGGSVHWFALLFCAALIACFVALQVLAGKRHVSVELTSTTLRSGTETLPLSSVAEVLPERDEESWDDEPWESARALGELTGVPRRRTGIGLRLADDTLVQAWARDHKALRAALAGAVRHGENGADR</sequence>
<dbReference type="Proteomes" id="UP000702209">
    <property type="component" value="Unassembled WGS sequence"/>
</dbReference>
<evidence type="ECO:0000313" key="2">
    <source>
        <dbReference type="EMBL" id="MBF6298018.1"/>
    </source>
</evidence>
<comment type="caution">
    <text evidence="2">The sequence shown here is derived from an EMBL/GenBank/DDBJ whole genome shotgun (WGS) entry which is preliminary data.</text>
</comment>